<feature type="transmembrane region" description="Helical" evidence="1">
    <location>
        <begin position="160"/>
        <end position="180"/>
    </location>
</feature>
<dbReference type="GeneID" id="69119181"/>
<feature type="transmembrane region" description="Helical" evidence="1">
    <location>
        <begin position="255"/>
        <end position="275"/>
    </location>
</feature>
<feature type="transmembrane region" description="Helical" evidence="1">
    <location>
        <begin position="223"/>
        <end position="243"/>
    </location>
</feature>
<gene>
    <name evidence="2" type="ORF">ACFOKC_08810</name>
</gene>
<evidence type="ECO:0000313" key="3">
    <source>
        <dbReference type="Proteomes" id="UP001595660"/>
    </source>
</evidence>
<keyword evidence="1" id="KW-0472">Membrane</keyword>
<keyword evidence="3" id="KW-1185">Reference proteome</keyword>
<name>A0ABD5NFG3_9EURY</name>
<dbReference type="AlphaFoldDB" id="A0ABD5NFG3"/>
<dbReference type="Proteomes" id="UP001595660">
    <property type="component" value="Unassembled WGS sequence"/>
</dbReference>
<evidence type="ECO:0000256" key="1">
    <source>
        <dbReference type="SAM" id="Phobius"/>
    </source>
</evidence>
<comment type="caution">
    <text evidence="2">The sequence shown here is derived from an EMBL/GenBank/DDBJ whole genome shotgun (WGS) entry which is preliminary data.</text>
</comment>
<evidence type="ECO:0008006" key="4">
    <source>
        <dbReference type="Google" id="ProtNLM"/>
    </source>
</evidence>
<evidence type="ECO:0000313" key="2">
    <source>
        <dbReference type="EMBL" id="MFC3477826.1"/>
    </source>
</evidence>
<reference evidence="2 3" key="1">
    <citation type="journal article" date="2019" name="Int. J. Syst. Evol. Microbiol.">
        <title>The Global Catalogue of Microorganisms (GCM) 10K type strain sequencing project: providing services to taxonomists for standard genome sequencing and annotation.</title>
        <authorList>
            <consortium name="The Broad Institute Genomics Platform"/>
            <consortium name="The Broad Institute Genome Sequencing Center for Infectious Disease"/>
            <person name="Wu L."/>
            <person name="Ma J."/>
        </authorList>
    </citation>
    <scope>NUCLEOTIDE SEQUENCE [LARGE SCALE GENOMIC DNA]</scope>
    <source>
        <strain evidence="2 3">CGMCC 1.12562</strain>
    </source>
</reference>
<keyword evidence="1" id="KW-1133">Transmembrane helix</keyword>
<dbReference type="EMBL" id="JBHRWN010000002">
    <property type="protein sequence ID" value="MFC3477826.1"/>
    <property type="molecule type" value="Genomic_DNA"/>
</dbReference>
<accession>A0ABD5NFG3</accession>
<protein>
    <recommendedName>
        <fullName evidence="4">Rhomboid family intramembrane serine protease</fullName>
    </recommendedName>
</protein>
<sequence length="278" mass="28685">MRARETPDGVRVDGTHALLLVVELDGGEAVRVFESWPSAGHSSSRVARLLAAVGHGAGDPGALSGERVVVVREDDDYRVAVDATRETRASAAPASEDAHSLAEVVVGAGAVAGVLAVLAVGAGYTNPGLALGALAAVVLPVSLGYDAWRTHDVEWSPRPLPWAVGGAVPVLNVAVALAYLVQKAVVVTDPEDPASVWRDVLVGVVAAFAAGLALAAVEPAFPVSLAVFVHAWVFAPVAVFLDARTERHGDRRPRWPAWVAGAVVVGGAGALVYLMRTE</sequence>
<proteinExistence type="predicted"/>
<organism evidence="2 3">
    <name type="scientific">Halobacterium litoreum</name>
    <dbReference type="NCBI Taxonomy" id="2039234"/>
    <lineage>
        <taxon>Archaea</taxon>
        <taxon>Methanobacteriati</taxon>
        <taxon>Methanobacteriota</taxon>
        <taxon>Stenosarchaea group</taxon>
        <taxon>Halobacteria</taxon>
        <taxon>Halobacteriales</taxon>
        <taxon>Halobacteriaceae</taxon>
        <taxon>Halobacterium</taxon>
    </lineage>
</organism>
<keyword evidence="1" id="KW-0812">Transmembrane</keyword>
<feature type="transmembrane region" description="Helical" evidence="1">
    <location>
        <begin position="200"/>
        <end position="217"/>
    </location>
</feature>
<dbReference type="RefSeq" id="WP_232571053.1">
    <property type="nucleotide sequence ID" value="NZ_CP089466.1"/>
</dbReference>